<feature type="region of interest" description="Disordered" evidence="1">
    <location>
        <begin position="1"/>
        <end position="41"/>
    </location>
</feature>
<dbReference type="Proteomes" id="UP000186997">
    <property type="component" value="Unassembled WGS sequence"/>
</dbReference>
<evidence type="ECO:0000313" key="3">
    <source>
        <dbReference type="Proteomes" id="UP000186997"/>
    </source>
</evidence>
<dbReference type="RefSeq" id="WP_278247277.1">
    <property type="nucleotide sequence ID" value="NZ_FTPR01000001.1"/>
</dbReference>
<evidence type="ECO:0000256" key="1">
    <source>
        <dbReference type="SAM" id="MobiDB-lite"/>
    </source>
</evidence>
<feature type="compositionally biased region" description="Polar residues" evidence="1">
    <location>
        <begin position="1"/>
        <end position="10"/>
    </location>
</feature>
<gene>
    <name evidence="2" type="ORF">SAMN05421665_1969</name>
</gene>
<accession>A0A1R3X283</accession>
<protein>
    <submittedName>
        <fullName evidence="2">Uncharacterized protein</fullName>
    </submittedName>
</protein>
<proteinExistence type="predicted"/>
<keyword evidence="3" id="KW-1185">Reference proteome</keyword>
<organism evidence="2 3">
    <name type="scientific">Yoonia rosea</name>
    <dbReference type="NCBI Taxonomy" id="287098"/>
    <lineage>
        <taxon>Bacteria</taxon>
        <taxon>Pseudomonadati</taxon>
        <taxon>Pseudomonadota</taxon>
        <taxon>Alphaproteobacteria</taxon>
        <taxon>Rhodobacterales</taxon>
        <taxon>Paracoccaceae</taxon>
        <taxon>Yoonia</taxon>
    </lineage>
</organism>
<reference evidence="3" key="1">
    <citation type="submission" date="2017-01" db="EMBL/GenBank/DDBJ databases">
        <authorList>
            <person name="Varghese N."/>
            <person name="Submissions S."/>
        </authorList>
    </citation>
    <scope>NUCLEOTIDE SEQUENCE [LARGE SCALE GENOMIC DNA]</scope>
    <source>
        <strain evidence="3">DSM 29591</strain>
    </source>
</reference>
<dbReference type="EMBL" id="FTPR01000001">
    <property type="protein sequence ID" value="SIT84999.1"/>
    <property type="molecule type" value="Genomic_DNA"/>
</dbReference>
<dbReference type="AlphaFoldDB" id="A0A1R3X283"/>
<evidence type="ECO:0000313" key="2">
    <source>
        <dbReference type="EMBL" id="SIT84999.1"/>
    </source>
</evidence>
<sequence>MPDQITQNAEQDGVLGELPGAGTSLTHPDTPEGAVCDSLIQ</sequence>
<name>A0A1R3X283_9RHOB</name>